<feature type="region of interest" description="Disordered" evidence="6">
    <location>
        <begin position="85"/>
        <end position="127"/>
    </location>
</feature>
<proteinExistence type="predicted"/>
<accession>A0A6D2JH94</accession>
<reference evidence="8" key="1">
    <citation type="submission" date="2020-01" db="EMBL/GenBank/DDBJ databases">
        <authorList>
            <person name="Mishra B."/>
        </authorList>
    </citation>
    <scope>NUCLEOTIDE SEQUENCE [LARGE SCALE GENOMIC DNA]</scope>
</reference>
<evidence type="ECO:0000313" key="9">
    <source>
        <dbReference type="Proteomes" id="UP000467841"/>
    </source>
</evidence>
<evidence type="ECO:0000256" key="1">
    <source>
        <dbReference type="ARBA" id="ARBA00004123"/>
    </source>
</evidence>
<feature type="compositionally biased region" description="Polar residues" evidence="6">
    <location>
        <begin position="1"/>
        <end position="12"/>
    </location>
</feature>
<dbReference type="AlphaFoldDB" id="A0A6D2JH94"/>
<feature type="compositionally biased region" description="Polar residues" evidence="6">
    <location>
        <begin position="91"/>
        <end position="102"/>
    </location>
</feature>
<organism evidence="8 9">
    <name type="scientific">Microthlaspi erraticum</name>
    <dbReference type="NCBI Taxonomy" id="1685480"/>
    <lineage>
        <taxon>Eukaryota</taxon>
        <taxon>Viridiplantae</taxon>
        <taxon>Streptophyta</taxon>
        <taxon>Embryophyta</taxon>
        <taxon>Tracheophyta</taxon>
        <taxon>Spermatophyta</taxon>
        <taxon>Magnoliopsida</taxon>
        <taxon>eudicotyledons</taxon>
        <taxon>Gunneridae</taxon>
        <taxon>Pentapetalae</taxon>
        <taxon>rosids</taxon>
        <taxon>malvids</taxon>
        <taxon>Brassicales</taxon>
        <taxon>Brassicaceae</taxon>
        <taxon>Coluteocarpeae</taxon>
        <taxon>Microthlaspi</taxon>
    </lineage>
</organism>
<keyword evidence="2" id="KW-0805">Transcription regulation</keyword>
<evidence type="ECO:0000259" key="7">
    <source>
        <dbReference type="PROSITE" id="PS50982"/>
    </source>
</evidence>
<evidence type="ECO:0000256" key="6">
    <source>
        <dbReference type="SAM" id="MobiDB-lite"/>
    </source>
</evidence>
<name>A0A6D2JH94_9BRAS</name>
<feature type="compositionally biased region" description="Basic residues" evidence="6">
    <location>
        <begin position="104"/>
        <end position="113"/>
    </location>
</feature>
<keyword evidence="3" id="KW-0238">DNA-binding</keyword>
<dbReference type="PANTHER" id="PTHR12396">
    <property type="entry name" value="METHYL-CPG BINDING PROTEIN, MBD"/>
    <property type="match status" value="1"/>
</dbReference>
<dbReference type="PROSITE" id="PS50982">
    <property type="entry name" value="MBD"/>
    <property type="match status" value="1"/>
</dbReference>
<dbReference type="Pfam" id="PF01429">
    <property type="entry name" value="MBD"/>
    <property type="match status" value="1"/>
</dbReference>
<evidence type="ECO:0000256" key="2">
    <source>
        <dbReference type="ARBA" id="ARBA00023015"/>
    </source>
</evidence>
<dbReference type="GO" id="GO:0003677">
    <property type="term" value="F:DNA binding"/>
    <property type="evidence" value="ECO:0007669"/>
    <property type="project" value="UniProtKB-KW"/>
</dbReference>
<keyword evidence="5" id="KW-0539">Nucleus</keyword>
<gene>
    <name evidence="8" type="ORF">MERR_LOCUS23959</name>
</gene>
<evidence type="ECO:0000256" key="3">
    <source>
        <dbReference type="ARBA" id="ARBA00023125"/>
    </source>
</evidence>
<dbReference type="PANTHER" id="PTHR12396:SF59">
    <property type="entry name" value="METHYL-CPG-BINDING DOMAIN-CONTAINING PROTEIN 5"/>
    <property type="match status" value="1"/>
</dbReference>
<protein>
    <recommendedName>
        <fullName evidence="7">MBD domain-containing protein</fullName>
    </recommendedName>
</protein>
<evidence type="ECO:0000313" key="8">
    <source>
        <dbReference type="EMBL" id="CAA7036724.1"/>
    </source>
</evidence>
<comment type="caution">
    <text evidence="8">The sequence shown here is derived from an EMBL/GenBank/DDBJ whole genome shotgun (WGS) entry which is preliminary data.</text>
</comment>
<keyword evidence="4" id="KW-0804">Transcription</keyword>
<dbReference type="InterPro" id="IPR016177">
    <property type="entry name" value="DNA-bd_dom_sf"/>
</dbReference>
<dbReference type="OrthoDB" id="10072024at2759"/>
<feature type="domain" description="MBD" evidence="7">
    <location>
        <begin position="24"/>
        <end position="98"/>
    </location>
</feature>
<comment type="subcellular location">
    <subcellularLocation>
        <location evidence="1">Nucleus</location>
    </subcellularLocation>
</comment>
<dbReference type="Gene3D" id="3.30.890.10">
    <property type="entry name" value="Methyl-cpg-binding Protein 2, Chain A"/>
    <property type="match status" value="1"/>
</dbReference>
<dbReference type="InterPro" id="IPR001739">
    <property type="entry name" value="Methyl_CpG_DNA-bd"/>
</dbReference>
<feature type="compositionally biased region" description="Polar residues" evidence="6">
    <location>
        <begin position="38"/>
        <end position="49"/>
    </location>
</feature>
<dbReference type="CDD" id="cd00122">
    <property type="entry name" value="MBD"/>
    <property type="match status" value="1"/>
</dbReference>
<dbReference type="GO" id="GO:0005634">
    <property type="term" value="C:nucleus"/>
    <property type="evidence" value="ECO:0007669"/>
    <property type="project" value="UniProtKB-SubCell"/>
</dbReference>
<dbReference type="EMBL" id="CACVBM020001163">
    <property type="protein sequence ID" value="CAA7036724.1"/>
    <property type="molecule type" value="Genomic_DNA"/>
</dbReference>
<dbReference type="SUPFAM" id="SSF54171">
    <property type="entry name" value="DNA-binding domain"/>
    <property type="match status" value="1"/>
</dbReference>
<sequence length="176" mass="19876">MSNGTDQAQPPSENTPPPAESRPRKRASPGEDWLPADWTTQVRTRTSGTKAGMVDKFYYEPVTGQKFRSKNEVLYYLKHGTTIKAAKKSENGYTPTKNSEGQGSKKRKNKSNKKANEPPPKPLDFDFLDVPEKVTWTGTIGSKEDWWPSIGDYKIEESVSQDWDRAFTFVTQNNGK</sequence>
<feature type="region of interest" description="Disordered" evidence="6">
    <location>
        <begin position="1"/>
        <end position="53"/>
    </location>
</feature>
<evidence type="ECO:0000256" key="5">
    <source>
        <dbReference type="ARBA" id="ARBA00023242"/>
    </source>
</evidence>
<keyword evidence="9" id="KW-1185">Reference proteome</keyword>
<dbReference type="Proteomes" id="UP000467841">
    <property type="component" value="Unassembled WGS sequence"/>
</dbReference>
<evidence type="ECO:0000256" key="4">
    <source>
        <dbReference type="ARBA" id="ARBA00023163"/>
    </source>
</evidence>